<keyword evidence="3" id="KW-1185">Reference proteome</keyword>
<dbReference type="InterPro" id="IPR012951">
    <property type="entry name" value="BBE"/>
</dbReference>
<dbReference type="GO" id="GO:0050660">
    <property type="term" value="F:flavin adenine dinucleotide binding"/>
    <property type="evidence" value="ECO:0007669"/>
    <property type="project" value="InterPro"/>
</dbReference>
<dbReference type="Gene3D" id="3.30.465.10">
    <property type="match status" value="1"/>
</dbReference>
<dbReference type="Pfam" id="PF08031">
    <property type="entry name" value="BBE"/>
    <property type="match status" value="1"/>
</dbReference>
<feature type="domain" description="Berberine/berberine-like" evidence="1">
    <location>
        <begin position="108"/>
        <end position="144"/>
    </location>
</feature>
<gene>
    <name evidence="2" type="ORF">D0Z07_7910</name>
</gene>
<dbReference type="EMBL" id="VNKQ01000017">
    <property type="protein sequence ID" value="KAG0645968.1"/>
    <property type="molecule type" value="Genomic_DNA"/>
</dbReference>
<dbReference type="AlphaFoldDB" id="A0A9P6SLK1"/>
<dbReference type="Proteomes" id="UP000785200">
    <property type="component" value="Unassembled WGS sequence"/>
</dbReference>
<dbReference type="GO" id="GO:0016491">
    <property type="term" value="F:oxidoreductase activity"/>
    <property type="evidence" value="ECO:0007669"/>
    <property type="project" value="InterPro"/>
</dbReference>
<dbReference type="Gene3D" id="3.40.462.20">
    <property type="match status" value="1"/>
</dbReference>
<organism evidence="2 3">
    <name type="scientific">Hyphodiscus hymeniophilus</name>
    <dbReference type="NCBI Taxonomy" id="353542"/>
    <lineage>
        <taxon>Eukaryota</taxon>
        <taxon>Fungi</taxon>
        <taxon>Dikarya</taxon>
        <taxon>Ascomycota</taxon>
        <taxon>Pezizomycotina</taxon>
        <taxon>Leotiomycetes</taxon>
        <taxon>Helotiales</taxon>
        <taxon>Hyphodiscaceae</taxon>
        <taxon>Hyphodiscus</taxon>
    </lineage>
</organism>
<reference evidence="2" key="1">
    <citation type="submission" date="2019-07" db="EMBL/GenBank/DDBJ databases">
        <title>Hyphodiscus hymeniophilus genome sequencing and assembly.</title>
        <authorList>
            <person name="Kramer G."/>
            <person name="Nodwell J."/>
        </authorList>
    </citation>
    <scope>NUCLEOTIDE SEQUENCE</scope>
    <source>
        <strain evidence="2">ATCC 34498</strain>
    </source>
</reference>
<evidence type="ECO:0000313" key="2">
    <source>
        <dbReference type="EMBL" id="KAG0645968.1"/>
    </source>
</evidence>
<proteinExistence type="predicted"/>
<comment type="caution">
    <text evidence="2">The sequence shown here is derived from an EMBL/GenBank/DDBJ whole genome shotgun (WGS) entry which is preliminary data.</text>
</comment>
<name>A0A9P6SLK1_9HELO</name>
<protein>
    <recommendedName>
        <fullName evidence="1">Berberine/berberine-like domain-containing protein</fullName>
    </recommendedName>
</protein>
<accession>A0A9P6SLK1</accession>
<evidence type="ECO:0000259" key="1">
    <source>
        <dbReference type="Pfam" id="PF08031"/>
    </source>
</evidence>
<sequence length="153" mass="17580">MTFRANKEFISAVLDIFIESVDPIKQIPGIFSGFVLQPVSQIARVKRHKNGGNPFGIKEEDGSLVIFSIFPQWENAEDDAVVQATFTSFMDRSKALAKEMDVFHPWLYQNYANISQDVFGSFGEKNRERLRDIQGKYDPERMFAKLQPGYHKL</sequence>
<dbReference type="OrthoDB" id="2151789at2759"/>
<evidence type="ECO:0000313" key="3">
    <source>
        <dbReference type="Proteomes" id="UP000785200"/>
    </source>
</evidence>
<dbReference type="InterPro" id="IPR016169">
    <property type="entry name" value="FAD-bd_PCMH_sub2"/>
</dbReference>